<dbReference type="FunFam" id="2.70.98.10:FF:000029">
    <property type="entry name" value="Aldose 1-epimerase"/>
    <property type="match status" value="1"/>
</dbReference>
<proteinExistence type="inferred from homology"/>
<dbReference type="GO" id="GO:0004034">
    <property type="term" value="F:aldose 1-epimerase activity"/>
    <property type="evidence" value="ECO:0007669"/>
    <property type="project" value="UniProtKB-EC"/>
</dbReference>
<evidence type="ECO:0000256" key="4">
    <source>
        <dbReference type="ARBA" id="ARBA00023277"/>
    </source>
</evidence>
<dbReference type="GO" id="GO:0030246">
    <property type="term" value="F:carbohydrate binding"/>
    <property type="evidence" value="ECO:0007669"/>
    <property type="project" value="InterPro"/>
</dbReference>
<dbReference type="Gene3D" id="2.70.98.10">
    <property type="match status" value="1"/>
</dbReference>
<dbReference type="PANTHER" id="PTHR10091:SF0">
    <property type="entry name" value="GALACTOSE MUTAROTASE"/>
    <property type="match status" value="1"/>
</dbReference>
<dbReference type="InterPro" id="IPR006311">
    <property type="entry name" value="TAT_signal"/>
</dbReference>
<dbReference type="Pfam" id="PF01263">
    <property type="entry name" value="Aldose_epim"/>
    <property type="match status" value="1"/>
</dbReference>
<evidence type="ECO:0000256" key="7">
    <source>
        <dbReference type="PIRSR" id="PIRSR005096-2"/>
    </source>
</evidence>
<evidence type="ECO:0000256" key="3">
    <source>
        <dbReference type="ARBA" id="ARBA00023235"/>
    </source>
</evidence>
<organism evidence="10">
    <name type="scientific">Streptomyces sp. NBC_00180</name>
    <dbReference type="NCBI Taxonomy" id="2903632"/>
    <lineage>
        <taxon>Bacteria</taxon>
        <taxon>Bacillati</taxon>
        <taxon>Actinomycetota</taxon>
        <taxon>Actinomycetes</taxon>
        <taxon>Kitasatosporales</taxon>
        <taxon>Streptomycetaceae</taxon>
        <taxon>Streptomyces</taxon>
    </lineage>
</organism>
<dbReference type="GO" id="GO:0006006">
    <property type="term" value="P:glucose metabolic process"/>
    <property type="evidence" value="ECO:0007669"/>
    <property type="project" value="TreeGrafter"/>
</dbReference>
<dbReference type="InterPro" id="IPR047215">
    <property type="entry name" value="Galactose_mutarotase-like"/>
</dbReference>
<feature type="chain" id="PRO_5043961894" description="Aldose 1-epimerase" evidence="9">
    <location>
        <begin position="28"/>
        <end position="381"/>
    </location>
</feature>
<dbReference type="InterPro" id="IPR014718">
    <property type="entry name" value="GH-type_carb-bd"/>
</dbReference>
<dbReference type="NCBIfam" id="NF008277">
    <property type="entry name" value="PRK11055.1"/>
    <property type="match status" value="1"/>
</dbReference>
<keyword evidence="9" id="KW-0732">Signal</keyword>
<feature type="binding site" evidence="8">
    <location>
        <begin position="209"/>
        <end position="211"/>
    </location>
    <ligand>
        <name>beta-D-galactose</name>
        <dbReference type="ChEBI" id="CHEBI:27667"/>
    </ligand>
</feature>
<comment type="catalytic activity">
    <reaction evidence="5">
        <text>alpha-D-glucose = beta-D-glucose</text>
        <dbReference type="Rhea" id="RHEA:10264"/>
        <dbReference type="ChEBI" id="CHEBI:15903"/>
        <dbReference type="ChEBI" id="CHEBI:17925"/>
        <dbReference type="EC" id="5.1.3.3"/>
    </reaction>
</comment>
<comment type="similarity">
    <text evidence="2 5">Belongs to the aldose epimerase family.</text>
</comment>
<evidence type="ECO:0000256" key="5">
    <source>
        <dbReference type="PIRNR" id="PIRNR005096"/>
    </source>
</evidence>
<evidence type="ECO:0000256" key="1">
    <source>
        <dbReference type="ARBA" id="ARBA00005028"/>
    </source>
</evidence>
<dbReference type="InterPro" id="IPR011013">
    <property type="entry name" value="Gal_mutarotase_sf_dom"/>
</dbReference>
<feature type="binding site" evidence="8">
    <location>
        <begin position="109"/>
        <end position="110"/>
    </location>
    <ligand>
        <name>beta-D-galactose</name>
        <dbReference type="ChEBI" id="CHEBI:27667"/>
    </ligand>
</feature>
<protein>
    <recommendedName>
        <fullName evidence="5">Aldose 1-epimerase</fullName>
        <ecNumber evidence="5">5.1.3.3</ecNumber>
    </recommendedName>
</protein>
<gene>
    <name evidence="10" type="ORF">OG477_28135</name>
</gene>
<dbReference type="GO" id="GO:0005737">
    <property type="term" value="C:cytoplasm"/>
    <property type="evidence" value="ECO:0007669"/>
    <property type="project" value="TreeGrafter"/>
</dbReference>
<dbReference type="PROSITE" id="PS51318">
    <property type="entry name" value="TAT"/>
    <property type="match status" value="1"/>
</dbReference>
<dbReference type="AlphaFoldDB" id="A0AAU1I430"/>
<feature type="signal peptide" evidence="9">
    <location>
        <begin position="1"/>
        <end position="27"/>
    </location>
</feature>
<dbReference type="PIRSF" id="PIRSF005096">
    <property type="entry name" value="GALM"/>
    <property type="match status" value="1"/>
</dbReference>
<evidence type="ECO:0000313" key="10">
    <source>
        <dbReference type="EMBL" id="WTP88985.1"/>
    </source>
</evidence>
<feature type="active site" description="Proton acceptor" evidence="6">
    <location>
        <position position="347"/>
    </location>
</feature>
<accession>A0AAU1I430</accession>
<keyword evidence="4 5" id="KW-0119">Carbohydrate metabolism</keyword>
<dbReference type="CDD" id="cd09019">
    <property type="entry name" value="galactose_mutarotase_like"/>
    <property type="match status" value="1"/>
</dbReference>
<evidence type="ECO:0000256" key="8">
    <source>
        <dbReference type="PIRSR" id="PIRSR005096-3"/>
    </source>
</evidence>
<evidence type="ECO:0000256" key="6">
    <source>
        <dbReference type="PIRSR" id="PIRSR005096-1"/>
    </source>
</evidence>
<keyword evidence="3 5" id="KW-0413">Isomerase</keyword>
<reference evidence="10" key="1">
    <citation type="submission" date="2022-10" db="EMBL/GenBank/DDBJ databases">
        <title>The complete genomes of actinobacterial strains from the NBC collection.</title>
        <authorList>
            <person name="Joergensen T.S."/>
            <person name="Alvarez Arevalo M."/>
            <person name="Sterndorff E.B."/>
            <person name="Faurdal D."/>
            <person name="Vuksanovic O."/>
            <person name="Mourched A.-S."/>
            <person name="Charusanti P."/>
            <person name="Shaw S."/>
            <person name="Blin K."/>
            <person name="Weber T."/>
        </authorList>
    </citation>
    <scope>NUCLEOTIDE SEQUENCE</scope>
    <source>
        <strain evidence="10">NBC 00180</strain>
    </source>
</reference>
<feature type="binding site" evidence="7">
    <location>
        <position position="281"/>
    </location>
    <ligand>
        <name>beta-D-galactose</name>
        <dbReference type="ChEBI" id="CHEBI:27667"/>
    </ligand>
</feature>
<comment type="pathway">
    <text evidence="1 5">Carbohydrate metabolism; hexose metabolism.</text>
</comment>
<dbReference type="PANTHER" id="PTHR10091">
    <property type="entry name" value="ALDOSE-1-EPIMERASE"/>
    <property type="match status" value="1"/>
</dbReference>
<evidence type="ECO:0000256" key="9">
    <source>
        <dbReference type="SAM" id="SignalP"/>
    </source>
</evidence>
<name>A0AAU1I430_9ACTN</name>
<sequence>MDMSRRTVIAGAAAAGITAATVGSAHATGGRTPVKALFGKLADGTKVYSWSLANGGTRMKVLSYGGVVQSLEIPDRRGRPANVSLGFDNIEDYVAKSPYFGALIGRYGNRIGKGKFTLDGKAYQVNVNDGENTLHGGAQGFDKRVWDVEPFTKGSDVGLHLYYTSVDGEMGYPGTLKVKVTYTLTKHGDWRIDYAATTDKATVVNLTSHVYWNLAGEGSGTIENHQLKIDASRYTPVDSGLIPTGQLAPVAGTPFDFRRTKAIGEDLREAHQQLLYGKGIDHNWVLDKGISPRPEWIATLKDPSSGRTLRMATTEPGLQFYSGNFLDGTLVGTSGRTYRQGDALCLETQHFPDSPNKPSFPSTVLRPGQTYRSTTVHSFSC</sequence>
<evidence type="ECO:0000256" key="2">
    <source>
        <dbReference type="ARBA" id="ARBA00006206"/>
    </source>
</evidence>
<dbReference type="EMBL" id="CP108140">
    <property type="protein sequence ID" value="WTP88985.1"/>
    <property type="molecule type" value="Genomic_DNA"/>
</dbReference>
<dbReference type="InterPro" id="IPR008183">
    <property type="entry name" value="Aldose_1/G6P_1-epimerase"/>
</dbReference>
<dbReference type="SUPFAM" id="SSF74650">
    <property type="entry name" value="Galactose mutarotase-like"/>
    <property type="match status" value="1"/>
</dbReference>
<dbReference type="InterPro" id="IPR015443">
    <property type="entry name" value="Aldose_1-epimerase"/>
</dbReference>
<dbReference type="GO" id="GO:0033499">
    <property type="term" value="P:galactose catabolic process via UDP-galactose, Leloir pathway"/>
    <property type="evidence" value="ECO:0007669"/>
    <property type="project" value="TreeGrafter"/>
</dbReference>
<feature type="active site" description="Proton donor" evidence="6">
    <location>
        <position position="209"/>
    </location>
</feature>
<dbReference type="EC" id="5.1.3.3" evidence="5"/>